<sequence length="357" mass="39751">MPPTTTAMAAHISHIHEEQQQGGGFGAHGINIISNPPANWETITPFSDDSSGGTDRKYSRGKIIKAAAKAKAKAAESKYCSGSPPAKRGRNYIRKVTTAAAPADLQQNQYNSNNNNNKGSTDQSSDHEIHIWTERERRKKMRNMFSTLHALLPHLPTKADKSTIVDEAVNYIKSLQHSLEKLEKQKQEMNMVKKKKNIVNDEVVVVPDAAATDQYYSMREAYMEDFKGCSNNWAATVSSSHLPPTGHHLPHDDQYKSYCSFHTWSSPNVILSVSGEDAHISLCASTKLPGLLPTIFYILEKHTLQLLTAHISSDYFRTMYMIHVRAINGVSDHLIEPASAEEIFKLAVGEIILWLSP</sequence>
<comment type="caution">
    <text evidence="6">The sequence shown here is derived from an EMBL/GenBank/DDBJ whole genome shotgun (WGS) entry which is preliminary data.</text>
</comment>
<dbReference type="PROSITE" id="PS50888">
    <property type="entry name" value="BHLH"/>
    <property type="match status" value="1"/>
</dbReference>
<keyword evidence="1" id="KW-0805">Transcription regulation</keyword>
<dbReference type="CDD" id="cd11393">
    <property type="entry name" value="bHLH_AtbHLH_like"/>
    <property type="match status" value="1"/>
</dbReference>
<dbReference type="EMBL" id="JAINDJ010000002">
    <property type="protein sequence ID" value="KAG9458765.1"/>
    <property type="molecule type" value="Genomic_DNA"/>
</dbReference>
<dbReference type="InterPro" id="IPR044278">
    <property type="entry name" value="BHLH95-like"/>
</dbReference>
<dbReference type="GO" id="GO:0009960">
    <property type="term" value="P:endosperm development"/>
    <property type="evidence" value="ECO:0007669"/>
    <property type="project" value="InterPro"/>
</dbReference>
<keyword evidence="3" id="KW-0175">Coiled coil</keyword>
<evidence type="ECO:0000256" key="4">
    <source>
        <dbReference type="SAM" id="MobiDB-lite"/>
    </source>
</evidence>
<feature type="region of interest" description="Disordered" evidence="4">
    <location>
        <begin position="100"/>
        <end position="129"/>
    </location>
</feature>
<dbReference type="InterPro" id="IPR045239">
    <property type="entry name" value="bHLH95_bHLH"/>
</dbReference>
<organism evidence="6 7">
    <name type="scientific">Aristolochia fimbriata</name>
    <name type="common">White veined hardy Dutchman's pipe vine</name>
    <dbReference type="NCBI Taxonomy" id="158543"/>
    <lineage>
        <taxon>Eukaryota</taxon>
        <taxon>Viridiplantae</taxon>
        <taxon>Streptophyta</taxon>
        <taxon>Embryophyta</taxon>
        <taxon>Tracheophyta</taxon>
        <taxon>Spermatophyta</taxon>
        <taxon>Magnoliopsida</taxon>
        <taxon>Magnoliidae</taxon>
        <taxon>Piperales</taxon>
        <taxon>Aristolochiaceae</taxon>
        <taxon>Aristolochia</taxon>
    </lineage>
</organism>
<proteinExistence type="predicted"/>
<dbReference type="SMART" id="SM00353">
    <property type="entry name" value="HLH"/>
    <property type="match status" value="1"/>
</dbReference>
<dbReference type="SUPFAM" id="SSF47459">
    <property type="entry name" value="HLH, helix-loop-helix DNA-binding domain"/>
    <property type="match status" value="1"/>
</dbReference>
<reference evidence="6 7" key="1">
    <citation type="submission" date="2021-07" db="EMBL/GenBank/DDBJ databases">
        <title>The Aristolochia fimbriata genome: insights into angiosperm evolution, floral development and chemical biosynthesis.</title>
        <authorList>
            <person name="Jiao Y."/>
        </authorList>
    </citation>
    <scope>NUCLEOTIDE SEQUENCE [LARGE SCALE GENOMIC DNA]</scope>
    <source>
        <strain evidence="6">IBCAS-2021</strain>
        <tissue evidence="6">Leaf</tissue>
    </source>
</reference>
<evidence type="ECO:0000256" key="3">
    <source>
        <dbReference type="SAM" id="Coils"/>
    </source>
</evidence>
<name>A0AAV7FC35_ARIFI</name>
<evidence type="ECO:0000259" key="5">
    <source>
        <dbReference type="PROSITE" id="PS50888"/>
    </source>
</evidence>
<dbReference type="PANTHER" id="PTHR46772">
    <property type="entry name" value="BHLH DOMAIN-CONTAINING PROTEIN"/>
    <property type="match status" value="1"/>
</dbReference>
<accession>A0AAV7FC35</accession>
<feature type="domain" description="BHLH" evidence="5">
    <location>
        <begin position="125"/>
        <end position="175"/>
    </location>
</feature>
<keyword evidence="7" id="KW-1185">Reference proteome</keyword>
<feature type="compositionally biased region" description="Low complexity" evidence="4">
    <location>
        <begin position="106"/>
        <end position="117"/>
    </location>
</feature>
<evidence type="ECO:0000313" key="7">
    <source>
        <dbReference type="Proteomes" id="UP000825729"/>
    </source>
</evidence>
<dbReference type="Pfam" id="PF00010">
    <property type="entry name" value="HLH"/>
    <property type="match status" value="1"/>
</dbReference>
<evidence type="ECO:0000313" key="6">
    <source>
        <dbReference type="EMBL" id="KAG9458765.1"/>
    </source>
</evidence>
<dbReference type="Proteomes" id="UP000825729">
    <property type="component" value="Unassembled WGS sequence"/>
</dbReference>
<gene>
    <name evidence="6" type="ORF">H6P81_003273</name>
</gene>
<evidence type="ECO:0000256" key="1">
    <source>
        <dbReference type="ARBA" id="ARBA00023015"/>
    </source>
</evidence>
<keyword evidence="2" id="KW-0804">Transcription</keyword>
<dbReference type="GO" id="GO:0046983">
    <property type="term" value="F:protein dimerization activity"/>
    <property type="evidence" value="ECO:0007669"/>
    <property type="project" value="InterPro"/>
</dbReference>
<feature type="coiled-coil region" evidence="3">
    <location>
        <begin position="165"/>
        <end position="202"/>
    </location>
</feature>
<dbReference type="AlphaFoldDB" id="A0AAV7FC35"/>
<dbReference type="InterPro" id="IPR011598">
    <property type="entry name" value="bHLH_dom"/>
</dbReference>
<dbReference type="Gene3D" id="4.10.280.10">
    <property type="entry name" value="Helix-loop-helix DNA-binding domain"/>
    <property type="match status" value="1"/>
</dbReference>
<protein>
    <recommendedName>
        <fullName evidence="5">BHLH domain-containing protein</fullName>
    </recommendedName>
</protein>
<dbReference type="GO" id="GO:0003700">
    <property type="term" value="F:DNA-binding transcription factor activity"/>
    <property type="evidence" value="ECO:0007669"/>
    <property type="project" value="InterPro"/>
</dbReference>
<dbReference type="InterPro" id="IPR036638">
    <property type="entry name" value="HLH_DNA-bd_sf"/>
</dbReference>
<evidence type="ECO:0000256" key="2">
    <source>
        <dbReference type="ARBA" id="ARBA00023163"/>
    </source>
</evidence>
<dbReference type="PANTHER" id="PTHR46772:SF8">
    <property type="entry name" value="TRANSCRIPTION FACTOR BHLH95"/>
    <property type="match status" value="1"/>
</dbReference>